<dbReference type="Proteomes" id="UP000322667">
    <property type="component" value="Chromosome D02"/>
</dbReference>
<evidence type="ECO:0000313" key="1">
    <source>
        <dbReference type="EMBL" id="TYH84484.1"/>
    </source>
</evidence>
<protein>
    <submittedName>
        <fullName evidence="1">Uncharacterized protein</fullName>
    </submittedName>
</protein>
<dbReference type="AlphaFoldDB" id="A0A5D2LZJ5"/>
<name>A0A5D2LZJ5_GOSTO</name>
<proteinExistence type="predicted"/>
<gene>
    <name evidence="1" type="ORF">ES332_D02G200000v1</name>
</gene>
<accession>A0A5D2LZJ5</accession>
<reference evidence="1 2" key="1">
    <citation type="submission" date="2019-07" db="EMBL/GenBank/DDBJ databases">
        <title>WGS assembly of Gossypium tomentosum.</title>
        <authorList>
            <person name="Chen Z.J."/>
            <person name="Sreedasyam A."/>
            <person name="Ando A."/>
            <person name="Song Q."/>
            <person name="De L."/>
            <person name="Hulse-Kemp A."/>
            <person name="Ding M."/>
            <person name="Ye W."/>
            <person name="Kirkbride R."/>
            <person name="Jenkins J."/>
            <person name="Plott C."/>
            <person name="Lovell J."/>
            <person name="Lin Y.-M."/>
            <person name="Vaughn R."/>
            <person name="Liu B."/>
            <person name="Li W."/>
            <person name="Simpson S."/>
            <person name="Scheffler B."/>
            <person name="Saski C."/>
            <person name="Grover C."/>
            <person name="Hu G."/>
            <person name="Conover J."/>
            <person name="Carlson J."/>
            <person name="Shu S."/>
            <person name="Boston L."/>
            <person name="Williams M."/>
            <person name="Peterson D."/>
            <person name="Mcgee K."/>
            <person name="Jones D."/>
            <person name="Wendel J."/>
            <person name="Stelly D."/>
            <person name="Grimwood J."/>
            <person name="Schmutz J."/>
        </authorList>
    </citation>
    <scope>NUCLEOTIDE SEQUENCE [LARGE SCALE GENOMIC DNA]</scope>
    <source>
        <strain evidence="1">7179.01</strain>
    </source>
</reference>
<dbReference type="EMBL" id="CM017624">
    <property type="protein sequence ID" value="TYH84484.1"/>
    <property type="molecule type" value="Genomic_DNA"/>
</dbReference>
<organism evidence="1 2">
    <name type="scientific">Gossypium tomentosum</name>
    <name type="common">Hawaiian cotton</name>
    <name type="synonym">Gossypium sandvicense</name>
    <dbReference type="NCBI Taxonomy" id="34277"/>
    <lineage>
        <taxon>Eukaryota</taxon>
        <taxon>Viridiplantae</taxon>
        <taxon>Streptophyta</taxon>
        <taxon>Embryophyta</taxon>
        <taxon>Tracheophyta</taxon>
        <taxon>Spermatophyta</taxon>
        <taxon>Magnoliopsida</taxon>
        <taxon>eudicotyledons</taxon>
        <taxon>Gunneridae</taxon>
        <taxon>Pentapetalae</taxon>
        <taxon>rosids</taxon>
        <taxon>malvids</taxon>
        <taxon>Malvales</taxon>
        <taxon>Malvaceae</taxon>
        <taxon>Malvoideae</taxon>
        <taxon>Gossypium</taxon>
    </lineage>
</organism>
<keyword evidence="2" id="KW-1185">Reference proteome</keyword>
<evidence type="ECO:0000313" key="2">
    <source>
        <dbReference type="Proteomes" id="UP000322667"/>
    </source>
</evidence>
<sequence>MLPWNKISPIFSKSILRYWLRNFVPCCLELVSLQMLLGENRVLEVIPNT</sequence>